<dbReference type="AlphaFoldDB" id="A0A5R9C5W4"/>
<evidence type="ECO:0000313" key="1">
    <source>
        <dbReference type="EMBL" id="TLQ08407.1"/>
    </source>
</evidence>
<sequence length="178" mass="20952">MIKEPRKRTDKVFEEYNDYQDRGMVKWLTAFSMEELTRSISAGKEEALKDIPILAQMNTTEIDEVLAKALQKSRPVSIQLNQKDYLGRQTESIVGYFRGSLTGNKIFINNQWISLESIRNIQLLQEEKWFQIHVFRNNRMQIAGENPIPTSSPIEEKDTFDTEITWIEDFNQSEEWIE</sequence>
<dbReference type="EMBL" id="VBTE01000008">
    <property type="protein sequence ID" value="TLQ08407.1"/>
    <property type="molecule type" value="Genomic_DNA"/>
</dbReference>
<protein>
    <submittedName>
        <fullName evidence="1">Uncharacterized protein</fullName>
    </submittedName>
</protein>
<name>A0A5R9C5W4_9LACT</name>
<accession>A0A5R9C5W4</accession>
<evidence type="ECO:0000313" key="2">
    <source>
        <dbReference type="Proteomes" id="UP000307201"/>
    </source>
</evidence>
<dbReference type="RefSeq" id="WP_138471287.1">
    <property type="nucleotide sequence ID" value="NZ_VBTE01000008.1"/>
</dbReference>
<gene>
    <name evidence="1" type="ORF">FEZ48_04025</name>
</gene>
<organism evidence="1 2">
    <name type="scientific">Marinilactibacillus psychrotolerans</name>
    <dbReference type="NCBI Taxonomy" id="191770"/>
    <lineage>
        <taxon>Bacteria</taxon>
        <taxon>Bacillati</taxon>
        <taxon>Bacillota</taxon>
        <taxon>Bacilli</taxon>
        <taxon>Lactobacillales</taxon>
        <taxon>Carnobacteriaceae</taxon>
        <taxon>Marinilactibacillus</taxon>
    </lineage>
</organism>
<reference evidence="1 2" key="1">
    <citation type="submission" date="2019-05" db="EMBL/GenBank/DDBJ databases">
        <title>The metagenome of a microbial culture collection derived from dairy environment covers the genomic content of the human microbiome.</title>
        <authorList>
            <person name="Roder T."/>
            <person name="Wuthrich D."/>
            <person name="Sattari Z."/>
            <person name="Von Ah U."/>
            <person name="Bar C."/>
            <person name="Ronchi F."/>
            <person name="Macpherson A.J."/>
            <person name="Ganal-Vonarburg S.C."/>
            <person name="Bruggmann R."/>
            <person name="Vergeres G."/>
        </authorList>
    </citation>
    <scope>NUCLEOTIDE SEQUENCE [LARGE SCALE GENOMIC DNA]</scope>
    <source>
        <strain evidence="1 2">FAM 24235</strain>
    </source>
</reference>
<comment type="caution">
    <text evidence="1">The sequence shown here is derived from an EMBL/GenBank/DDBJ whole genome shotgun (WGS) entry which is preliminary data.</text>
</comment>
<dbReference type="Proteomes" id="UP000307201">
    <property type="component" value="Unassembled WGS sequence"/>
</dbReference>
<dbReference type="OrthoDB" id="1644322at2"/>
<proteinExistence type="predicted"/>